<evidence type="ECO:0000313" key="2">
    <source>
        <dbReference type="Proteomes" id="UP000027138"/>
    </source>
</evidence>
<organism evidence="1 2">
    <name type="scientific">Jatropha curcas</name>
    <name type="common">Barbados nut</name>
    <dbReference type="NCBI Taxonomy" id="180498"/>
    <lineage>
        <taxon>Eukaryota</taxon>
        <taxon>Viridiplantae</taxon>
        <taxon>Streptophyta</taxon>
        <taxon>Embryophyta</taxon>
        <taxon>Tracheophyta</taxon>
        <taxon>Spermatophyta</taxon>
        <taxon>Magnoliopsida</taxon>
        <taxon>eudicotyledons</taxon>
        <taxon>Gunneridae</taxon>
        <taxon>Pentapetalae</taxon>
        <taxon>rosids</taxon>
        <taxon>fabids</taxon>
        <taxon>Malpighiales</taxon>
        <taxon>Euphorbiaceae</taxon>
        <taxon>Crotonoideae</taxon>
        <taxon>Jatropheae</taxon>
        <taxon>Jatropha</taxon>
    </lineage>
</organism>
<protein>
    <recommendedName>
        <fullName evidence="3">Aminotransferase-like plant mobile domain-containing protein</fullName>
    </recommendedName>
</protein>
<proteinExistence type="predicted"/>
<dbReference type="EMBL" id="KK914698">
    <property type="protein sequence ID" value="KDP30282.1"/>
    <property type="molecule type" value="Genomic_DNA"/>
</dbReference>
<reference evidence="1 2" key="1">
    <citation type="journal article" date="2014" name="PLoS ONE">
        <title>Global Analysis of Gene Expression Profiles in Physic Nut (Jatropha curcas L.) Seedlings Exposed to Salt Stress.</title>
        <authorList>
            <person name="Zhang L."/>
            <person name="Zhang C."/>
            <person name="Wu P."/>
            <person name="Chen Y."/>
            <person name="Li M."/>
            <person name="Jiang H."/>
            <person name="Wu G."/>
        </authorList>
    </citation>
    <scope>NUCLEOTIDE SEQUENCE [LARGE SCALE GENOMIC DNA]</scope>
    <source>
        <strain evidence="2">cv. GZQX0401</strain>
        <tissue evidence="1">Young leaves</tissue>
    </source>
</reference>
<gene>
    <name evidence="1" type="ORF">JCGZ_17152</name>
</gene>
<dbReference type="Proteomes" id="UP000027138">
    <property type="component" value="Unassembled WGS sequence"/>
</dbReference>
<sequence>MYTTHTFHLPFGEITITWVDFDAITRLLFRGRSVVFDDWMRTLDHPGSRVSLQAAIRVEHIISDQKVKFGAATTTTGLGCHQAIQLGSCCSVLFVLWHGTVRPRSALEDLAFVQLRGDVSARTLPRGRAWRYSGMYSHTTSNVAMFRQLLNGSSWDRDIAVDQRGSAATDYLATFVLGTYAVFVWTKLLVHIPPLTKFDPFIETEELDRGQGTALVQLCPRVFYPQIVLYSCSSGKRVSRVFERRALDTAVIVSTPEHEPGTLISFILDRISQTAQGMLETHLVSPYRMSPPGCTHMSNFCSLL</sequence>
<dbReference type="OrthoDB" id="1937605at2759"/>
<keyword evidence="2" id="KW-1185">Reference proteome</keyword>
<evidence type="ECO:0000313" key="1">
    <source>
        <dbReference type="EMBL" id="KDP30282.1"/>
    </source>
</evidence>
<accession>A0A067K2E9</accession>
<dbReference type="AlphaFoldDB" id="A0A067K2E9"/>
<evidence type="ECO:0008006" key="3">
    <source>
        <dbReference type="Google" id="ProtNLM"/>
    </source>
</evidence>
<name>A0A067K2E9_JATCU</name>